<evidence type="ECO:0000256" key="4">
    <source>
        <dbReference type="ARBA" id="ARBA00022448"/>
    </source>
</evidence>
<evidence type="ECO:0000313" key="10">
    <source>
        <dbReference type="EMBL" id="BDH79433.1"/>
    </source>
</evidence>
<dbReference type="InterPro" id="IPR051233">
    <property type="entry name" value="Desulfoferrodoxin_SOR"/>
</dbReference>
<keyword evidence="7" id="KW-0408">Iron</keyword>
<dbReference type="Gene3D" id="2.60.40.730">
    <property type="entry name" value="SOR catalytic domain"/>
    <property type="match status" value="1"/>
</dbReference>
<keyword evidence="11" id="KW-1185">Reference proteome</keyword>
<dbReference type="Gene3D" id="2.20.28.100">
    <property type="entry name" value="Desulphoferrodoxin, N-terminal domain"/>
    <property type="match status" value="1"/>
</dbReference>
<dbReference type="SUPFAM" id="SSF49367">
    <property type="entry name" value="Superoxide reductase-like"/>
    <property type="match status" value="1"/>
</dbReference>
<dbReference type="InterPro" id="IPR004793">
    <property type="entry name" value="Desulfoferrodoxin_rbo"/>
</dbReference>
<gene>
    <name evidence="10" type="ORF">MTTB_08120</name>
</gene>
<organism evidence="10 11">
    <name type="scientific">Methanothermobacter tenebrarum</name>
    <dbReference type="NCBI Taxonomy" id="680118"/>
    <lineage>
        <taxon>Archaea</taxon>
        <taxon>Methanobacteriati</taxon>
        <taxon>Methanobacteriota</taxon>
        <taxon>Methanomada group</taxon>
        <taxon>Methanobacteria</taxon>
        <taxon>Methanobacteriales</taxon>
        <taxon>Methanobacteriaceae</taxon>
        <taxon>Methanothermobacter</taxon>
    </lineage>
</organism>
<dbReference type="InterPro" id="IPR036073">
    <property type="entry name" value="Desulfoferrodoxin_Fe-bd_dom_sf"/>
</dbReference>
<dbReference type="RefSeq" id="WP_248563790.1">
    <property type="nucleotide sequence ID" value="NZ_AP025698.1"/>
</dbReference>
<dbReference type="NCBIfam" id="TIGR00319">
    <property type="entry name" value="desulf_FeS4"/>
    <property type="match status" value="1"/>
</dbReference>
<dbReference type="PANTHER" id="PTHR36541">
    <property type="entry name" value="SUPEROXIDE REDUCTASE-RELATED"/>
    <property type="match status" value="1"/>
</dbReference>
<proteinExistence type="inferred from homology"/>
<feature type="domain" description="Desulfoferrodoxin ferrous iron-binding" evidence="8">
    <location>
        <begin position="46"/>
        <end position="125"/>
    </location>
</feature>
<comment type="cofactor">
    <cofactor evidence="2">
        <name>Cu(2+)</name>
        <dbReference type="ChEBI" id="CHEBI:29036"/>
    </cofactor>
</comment>
<evidence type="ECO:0000313" key="11">
    <source>
        <dbReference type="Proteomes" id="UP000831817"/>
    </source>
</evidence>
<evidence type="ECO:0000256" key="7">
    <source>
        <dbReference type="ARBA" id="ARBA00023004"/>
    </source>
</evidence>
<dbReference type="InterPro" id="IPR038094">
    <property type="entry name" value="Desulfoferrodoxin_N_sf"/>
</dbReference>
<dbReference type="Pfam" id="PF01880">
    <property type="entry name" value="Desulfoferrodox"/>
    <property type="match status" value="1"/>
</dbReference>
<keyword evidence="6" id="KW-0249">Electron transport</keyword>
<evidence type="ECO:0000256" key="3">
    <source>
        <dbReference type="ARBA" id="ARBA00005941"/>
    </source>
</evidence>
<sequence>MTSINQIFRCNICGNIVEVLNPGEGRLVCCDQPMELLLARRTDVGPEKHIPITEETEEGNLKVKVGRTAHPMEKNHHIQWIEILVDDKVLRKTLKPGDKPEATFKEKPTKNIMVRSYCNIHGLWHD</sequence>
<reference evidence="10 11" key="1">
    <citation type="submission" date="2022-04" db="EMBL/GenBank/DDBJ databases">
        <title>Complete genome of Methanothermobacter tenebrarum strain RMAS.</title>
        <authorList>
            <person name="Nakamura K."/>
            <person name="Oshima K."/>
            <person name="Hattori M."/>
            <person name="Kamagata Y."/>
            <person name="Takamizawa K."/>
        </authorList>
    </citation>
    <scope>NUCLEOTIDE SEQUENCE [LARGE SCALE GENOMIC DNA]</scope>
    <source>
        <strain evidence="10 11">RMAS</strain>
    </source>
</reference>
<comment type="similarity">
    <text evidence="3">Belongs to the desulfoferrodoxin family.</text>
</comment>
<dbReference type="InterPro" id="IPR004462">
    <property type="entry name" value="Desulfoferrodoxin_N"/>
</dbReference>
<dbReference type="Proteomes" id="UP000831817">
    <property type="component" value="Chromosome"/>
</dbReference>
<protein>
    <submittedName>
        <fullName evidence="10">Rubredoxin oxidoreductase</fullName>
    </submittedName>
</protein>
<dbReference type="CDD" id="cd00974">
    <property type="entry name" value="DSRD"/>
    <property type="match status" value="1"/>
</dbReference>
<dbReference type="InterPro" id="IPR002742">
    <property type="entry name" value="Desulfoferrodoxin_Fe-bd_dom"/>
</dbReference>
<accession>A0ABN6PD84</accession>
<evidence type="ECO:0000256" key="5">
    <source>
        <dbReference type="ARBA" id="ARBA00022723"/>
    </source>
</evidence>
<evidence type="ECO:0000256" key="1">
    <source>
        <dbReference type="ARBA" id="ARBA00001965"/>
    </source>
</evidence>
<feature type="domain" description="Desulfoferrodoxin N-terminal" evidence="9">
    <location>
        <begin position="4"/>
        <end position="37"/>
    </location>
</feature>
<name>A0ABN6PD84_9EURY</name>
<dbReference type="NCBIfam" id="TIGR00320">
    <property type="entry name" value="dfx_rbo"/>
    <property type="match status" value="1"/>
</dbReference>
<keyword evidence="5" id="KW-0479">Metal-binding</keyword>
<evidence type="ECO:0000256" key="6">
    <source>
        <dbReference type="ARBA" id="ARBA00022982"/>
    </source>
</evidence>
<keyword evidence="4" id="KW-0813">Transport</keyword>
<evidence type="ECO:0000259" key="9">
    <source>
        <dbReference type="Pfam" id="PF06397"/>
    </source>
</evidence>
<comment type="cofactor">
    <cofactor evidence="1">
        <name>Fe(3+)</name>
        <dbReference type="ChEBI" id="CHEBI:29034"/>
    </cofactor>
</comment>
<dbReference type="SUPFAM" id="SSF57802">
    <property type="entry name" value="Rubredoxin-like"/>
    <property type="match status" value="1"/>
</dbReference>
<dbReference type="Pfam" id="PF06397">
    <property type="entry name" value="Desulfoferrod_N"/>
    <property type="match status" value="1"/>
</dbReference>
<evidence type="ECO:0000256" key="2">
    <source>
        <dbReference type="ARBA" id="ARBA00001973"/>
    </source>
</evidence>
<dbReference type="NCBIfam" id="TIGR00332">
    <property type="entry name" value="neela_ferrous"/>
    <property type="match status" value="1"/>
</dbReference>
<dbReference type="GeneID" id="71965332"/>
<dbReference type="EMBL" id="AP025698">
    <property type="protein sequence ID" value="BDH79433.1"/>
    <property type="molecule type" value="Genomic_DNA"/>
</dbReference>
<dbReference type="PANTHER" id="PTHR36541:SF1">
    <property type="entry name" value="SUPEROXIDE REDUCTASE-RELATED"/>
    <property type="match status" value="1"/>
</dbReference>
<evidence type="ECO:0000259" key="8">
    <source>
        <dbReference type="Pfam" id="PF01880"/>
    </source>
</evidence>